<feature type="domain" description="Reverse transcriptase" evidence="3">
    <location>
        <begin position="88"/>
        <end position="329"/>
    </location>
</feature>
<evidence type="ECO:0000256" key="1">
    <source>
        <dbReference type="ARBA" id="ARBA00034120"/>
    </source>
</evidence>
<comment type="similarity">
    <text evidence="1">Belongs to the bacterial reverse transcriptase family.</text>
</comment>
<dbReference type="SUPFAM" id="SSF56672">
    <property type="entry name" value="DNA/RNA polymerases"/>
    <property type="match status" value="1"/>
</dbReference>
<evidence type="ECO:0000259" key="3">
    <source>
        <dbReference type="PROSITE" id="PS50878"/>
    </source>
</evidence>
<dbReference type="AlphaFoldDB" id="B4CXU4"/>
<evidence type="ECO:0000313" key="4">
    <source>
        <dbReference type="EMBL" id="EDY21092.1"/>
    </source>
</evidence>
<dbReference type="InterPro" id="IPR013597">
    <property type="entry name" value="Mat_intron_G2"/>
</dbReference>
<reference evidence="4 5" key="1">
    <citation type="journal article" date="2011" name="J. Bacteriol.">
        <title>Genome sequence of Chthoniobacter flavus Ellin428, an aerobic heterotrophic soil bacterium.</title>
        <authorList>
            <person name="Kant R."/>
            <person name="van Passel M.W."/>
            <person name="Palva A."/>
            <person name="Lucas S."/>
            <person name="Lapidus A."/>
            <person name="Glavina Del Rio T."/>
            <person name="Dalin E."/>
            <person name="Tice H."/>
            <person name="Bruce D."/>
            <person name="Goodwin L."/>
            <person name="Pitluck S."/>
            <person name="Larimer F.W."/>
            <person name="Land M.L."/>
            <person name="Hauser L."/>
            <person name="Sangwan P."/>
            <person name="de Vos W.M."/>
            <person name="Janssen P.H."/>
            <person name="Smidt H."/>
        </authorList>
    </citation>
    <scope>NUCLEOTIDE SEQUENCE [LARGE SCALE GENOMIC DNA]</scope>
    <source>
        <strain evidence="4 5">Ellin428</strain>
    </source>
</reference>
<dbReference type="PROSITE" id="PS50878">
    <property type="entry name" value="RT_POL"/>
    <property type="match status" value="1"/>
</dbReference>
<dbReference type="EMBL" id="ABVL01000003">
    <property type="protein sequence ID" value="EDY21092.1"/>
    <property type="molecule type" value="Genomic_DNA"/>
</dbReference>
<dbReference type="Pfam" id="PF08388">
    <property type="entry name" value="GIIM"/>
    <property type="match status" value="1"/>
</dbReference>
<dbReference type="InterPro" id="IPR043502">
    <property type="entry name" value="DNA/RNA_pol_sf"/>
</dbReference>
<keyword evidence="5" id="KW-1185">Reference proteome</keyword>
<dbReference type="InParanoid" id="B4CXU4"/>
<name>B4CXU4_9BACT</name>
<keyword evidence="4" id="KW-0695">RNA-directed DNA polymerase</keyword>
<sequence>MTEETKVELTIREALLPSKLQDWRAKLRAKAKQEKRERFYSLYGLISHPETVRAGWAQVRANRGGPGVDGVSIEGIEKEGEEAFVGELVKELQEKSYRAGVVRRVHIPKANGKMRPLGIPNVRDRVVQAAVLLILEPIFEADFLECSYGFRPGRSAHEALEKIRQNLIHGRSSIYDADLEGYFDSIPHEQLMKCVRMRVVDGSVLRLIEQWLRAPVEEESKGGGRRRRRRPESGTPQGGVLSPLLANIYLHWFDHAFHAVEGPAQWAGAVLVRYADDFVIMARQVGTKLEEFVRAKIEDWLGLKINREKTRVVEVREPSAELEFLGYSFRLDRDLGGRKIRYWNMQPSAKALAREREKLRGLINRRRGCQALPELIAELNRHLRGWANYFGAGYSRKAFREINAQVSRRLARHLRRRSQRGWRPPKGTSIHAHLQQLGLIYL</sequence>
<evidence type="ECO:0000256" key="2">
    <source>
        <dbReference type="SAM" id="MobiDB-lite"/>
    </source>
</evidence>
<feature type="region of interest" description="Disordered" evidence="2">
    <location>
        <begin position="219"/>
        <end position="238"/>
    </location>
</feature>
<dbReference type="GO" id="GO:0003964">
    <property type="term" value="F:RNA-directed DNA polymerase activity"/>
    <property type="evidence" value="ECO:0007669"/>
    <property type="project" value="UniProtKB-KW"/>
</dbReference>
<dbReference type="RefSeq" id="WP_006978711.1">
    <property type="nucleotide sequence ID" value="NZ_ABVL01000003.1"/>
</dbReference>
<dbReference type="eggNOG" id="COG3344">
    <property type="taxonomic scope" value="Bacteria"/>
</dbReference>
<dbReference type="CDD" id="cd01651">
    <property type="entry name" value="RT_G2_intron"/>
    <property type="match status" value="1"/>
</dbReference>
<organism evidence="4 5">
    <name type="scientific">Chthoniobacter flavus Ellin428</name>
    <dbReference type="NCBI Taxonomy" id="497964"/>
    <lineage>
        <taxon>Bacteria</taxon>
        <taxon>Pseudomonadati</taxon>
        <taxon>Verrucomicrobiota</taxon>
        <taxon>Spartobacteria</taxon>
        <taxon>Chthoniobacterales</taxon>
        <taxon>Chthoniobacteraceae</taxon>
        <taxon>Chthoniobacter</taxon>
    </lineage>
</organism>
<dbReference type="InterPro" id="IPR000477">
    <property type="entry name" value="RT_dom"/>
</dbReference>
<accession>B4CXU4</accession>
<dbReference type="FunCoup" id="B4CXU4">
    <property type="interactions" value="15"/>
</dbReference>
<dbReference type="Pfam" id="PF00078">
    <property type="entry name" value="RVT_1"/>
    <property type="match status" value="1"/>
</dbReference>
<dbReference type="InterPro" id="IPR030931">
    <property type="entry name" value="Group_II_RT_mat"/>
</dbReference>
<dbReference type="Proteomes" id="UP000005824">
    <property type="component" value="Unassembled WGS sequence"/>
</dbReference>
<comment type="caution">
    <text evidence="4">The sequence shown here is derived from an EMBL/GenBank/DDBJ whole genome shotgun (WGS) entry which is preliminary data.</text>
</comment>
<dbReference type="PANTHER" id="PTHR34047">
    <property type="entry name" value="NUCLEAR INTRON MATURASE 1, MITOCHONDRIAL-RELATED"/>
    <property type="match status" value="1"/>
</dbReference>
<gene>
    <name evidence="4" type="ORF">CfE428DRAFT_1385</name>
</gene>
<protein>
    <submittedName>
        <fullName evidence="4">RNA-directed DNA polymerase (Reverse transcriptase)</fullName>
    </submittedName>
</protein>
<keyword evidence="4" id="KW-0808">Transferase</keyword>
<proteinExistence type="inferred from homology"/>
<dbReference type="PANTHER" id="PTHR34047:SF8">
    <property type="entry name" value="PROTEIN YKFC"/>
    <property type="match status" value="1"/>
</dbReference>
<dbReference type="InterPro" id="IPR051083">
    <property type="entry name" value="GrpII_Intron_Splice-Mob/Def"/>
</dbReference>
<dbReference type="NCBIfam" id="TIGR04416">
    <property type="entry name" value="group_II_RT_mat"/>
    <property type="match status" value="1"/>
</dbReference>
<evidence type="ECO:0000313" key="5">
    <source>
        <dbReference type="Proteomes" id="UP000005824"/>
    </source>
</evidence>
<keyword evidence="4" id="KW-0548">Nucleotidyltransferase</keyword>